<dbReference type="InterPro" id="IPR038765">
    <property type="entry name" value="Papain-like_cys_pep_sf"/>
</dbReference>
<dbReference type="AlphaFoldDB" id="A0AA88GJQ6"/>
<evidence type="ECO:0000256" key="3">
    <source>
        <dbReference type="ARBA" id="ARBA00022670"/>
    </source>
</evidence>
<keyword evidence="8" id="KW-0804">Transcription</keyword>
<gene>
    <name evidence="13" type="ORF">C9374_008488</name>
</gene>
<keyword evidence="7" id="KW-0805">Transcription regulation</keyword>
<dbReference type="GO" id="GO:0004843">
    <property type="term" value="F:cysteine-type deubiquitinase activity"/>
    <property type="evidence" value="ECO:0007669"/>
    <property type="project" value="UniProtKB-UniRule"/>
</dbReference>
<keyword evidence="5 10" id="KW-0378">Hydrolase</keyword>
<dbReference type="InterPro" id="IPR001394">
    <property type="entry name" value="Peptidase_C19_UCH"/>
</dbReference>
<protein>
    <recommendedName>
        <fullName evidence="10">Ubiquitin carboxyl-terminal hydrolase</fullName>
        <ecNumber evidence="10">3.4.19.12</ecNumber>
    </recommendedName>
</protein>
<evidence type="ECO:0000256" key="4">
    <source>
        <dbReference type="ARBA" id="ARBA00022786"/>
    </source>
</evidence>
<dbReference type="EMBL" id="PYSW02000034">
    <property type="protein sequence ID" value="KAG2378345.1"/>
    <property type="molecule type" value="Genomic_DNA"/>
</dbReference>
<comment type="caution">
    <text evidence="13">The sequence shown here is derived from an EMBL/GenBank/DDBJ whole genome shotgun (WGS) entry which is preliminary data.</text>
</comment>
<dbReference type="GO" id="GO:0005634">
    <property type="term" value="C:nucleus"/>
    <property type="evidence" value="ECO:0007669"/>
    <property type="project" value="UniProtKB-SubCell"/>
</dbReference>
<dbReference type="InterPro" id="IPR018200">
    <property type="entry name" value="USP_CS"/>
</dbReference>
<dbReference type="InterPro" id="IPR050185">
    <property type="entry name" value="Ub_carboxyl-term_hydrolase"/>
</dbReference>
<dbReference type="GeneID" id="68100942"/>
<evidence type="ECO:0000313" key="13">
    <source>
        <dbReference type="EMBL" id="KAG2378345.1"/>
    </source>
</evidence>
<dbReference type="Gene3D" id="3.90.70.10">
    <property type="entry name" value="Cysteine proteinases"/>
    <property type="match status" value="1"/>
</dbReference>
<comment type="catalytic activity">
    <reaction evidence="1 10">
        <text>Thiol-dependent hydrolysis of ester, thioester, amide, peptide and isopeptide bonds formed by the C-terminal Gly of ubiquitin (a 76-residue protein attached to proteins as an intracellular targeting signal).</text>
        <dbReference type="EC" id="3.4.19.12"/>
    </reaction>
</comment>
<feature type="region of interest" description="Disordered" evidence="11">
    <location>
        <begin position="1"/>
        <end position="25"/>
    </location>
</feature>
<evidence type="ECO:0000313" key="14">
    <source>
        <dbReference type="Proteomes" id="UP000816034"/>
    </source>
</evidence>
<evidence type="ECO:0000256" key="5">
    <source>
        <dbReference type="ARBA" id="ARBA00022801"/>
    </source>
</evidence>
<dbReference type="PANTHER" id="PTHR21646:SF33">
    <property type="entry name" value="UBIQUITIN CARBOXYL-TERMINAL HYDROLASE 22"/>
    <property type="match status" value="1"/>
</dbReference>
<comment type="subcellular location">
    <subcellularLocation>
        <location evidence="2">Nucleus</location>
    </subcellularLocation>
</comment>
<evidence type="ECO:0000256" key="2">
    <source>
        <dbReference type="ARBA" id="ARBA00004123"/>
    </source>
</evidence>
<dbReference type="Pfam" id="PF00443">
    <property type="entry name" value="UCH"/>
    <property type="match status" value="1"/>
</dbReference>
<keyword evidence="9" id="KW-0539">Nucleus</keyword>
<keyword evidence="4 10" id="KW-0833">Ubl conjugation pathway</keyword>
<feature type="domain" description="USP" evidence="12">
    <location>
        <begin position="256"/>
        <end position="612"/>
    </location>
</feature>
<dbReference type="EC" id="3.4.19.12" evidence="10"/>
<dbReference type="SUPFAM" id="SSF54001">
    <property type="entry name" value="Cysteine proteinases"/>
    <property type="match status" value="1"/>
</dbReference>
<dbReference type="PROSITE" id="PS00972">
    <property type="entry name" value="USP_1"/>
    <property type="match status" value="1"/>
</dbReference>
<dbReference type="GO" id="GO:0016579">
    <property type="term" value="P:protein deubiquitination"/>
    <property type="evidence" value="ECO:0007669"/>
    <property type="project" value="InterPro"/>
</dbReference>
<dbReference type="RefSeq" id="XP_044545607.1">
    <property type="nucleotide sequence ID" value="XM_044698569.1"/>
</dbReference>
<feature type="region of interest" description="Disordered" evidence="11">
    <location>
        <begin position="201"/>
        <end position="226"/>
    </location>
</feature>
<dbReference type="InterPro" id="IPR028889">
    <property type="entry name" value="USP"/>
</dbReference>
<dbReference type="PANTHER" id="PTHR21646">
    <property type="entry name" value="UBIQUITIN CARBOXYL-TERMINAL HYDROLASE"/>
    <property type="match status" value="1"/>
</dbReference>
<keyword evidence="6 10" id="KW-0788">Thiol protease</keyword>
<dbReference type="GO" id="GO:0006508">
    <property type="term" value="P:proteolysis"/>
    <property type="evidence" value="ECO:0007669"/>
    <property type="project" value="UniProtKB-KW"/>
</dbReference>
<evidence type="ECO:0000256" key="1">
    <source>
        <dbReference type="ARBA" id="ARBA00000707"/>
    </source>
</evidence>
<reference evidence="13 14" key="1">
    <citation type="journal article" date="2018" name="BMC Genomics">
        <title>The genome of Naegleria lovaniensis, the basis for a comparative approach to unravel pathogenicity factors of the human pathogenic amoeba N. fowleri.</title>
        <authorList>
            <person name="Liechti N."/>
            <person name="Schurch N."/>
            <person name="Bruggmann R."/>
            <person name="Wittwer M."/>
        </authorList>
    </citation>
    <scope>NUCLEOTIDE SEQUENCE [LARGE SCALE GENOMIC DNA]</scope>
    <source>
        <strain evidence="13 14">ATCC 30569</strain>
    </source>
</reference>
<evidence type="ECO:0000256" key="6">
    <source>
        <dbReference type="ARBA" id="ARBA00022807"/>
    </source>
</evidence>
<evidence type="ECO:0000256" key="11">
    <source>
        <dbReference type="SAM" id="MobiDB-lite"/>
    </source>
</evidence>
<proteinExistence type="inferred from homology"/>
<keyword evidence="3 10" id="KW-0645">Protease</keyword>
<sequence length="613" mass="70000">MKKSTRKRTSNTSRAANHEDKVEQSHSVVNDAAIIEADAATHLTTFPKSLQCSHFKNFVNSKAKRRNNGHCTANGHIDIDDYEELVELNEKLIALWSGKLRHEQTQHCSCCENPFSLKDEQVICSHCYHIFTVHAFYENKESFENNGEKQPKRCPNCNDHTIVFHLTYKEFFCLECFDFITLDFDAIKFILLPCLCKSMSQESPNEKQTTSTKKKRKFSHPKSGTENLPHIAVGESIKTMLKSTVQTQTNPLIGLRGIVNLGNTCFMNCILQTLAHNVSLRNYYLSGVYSQLIEKEIENDSKCKNFEDIQTYLKMSRAMNNLFKEMYDKSCSELENTSSKKRSSNGKRKSETADEQPIVLPFVPNQFLYIMWNVAGHLAGYQQQDAHEFYMAILSALTPAKLPNNRRNLIEDLFTGTSQSDLNCKICSNTSSTVEAFMDISLPLKAKSGDTWIELESLTECLERYTKDENLDISSYSCKNCGSQGNFSKQIRFKRLPHILCFHLKRFEHSELVHRNRKTTTGVSSKIDWFVSFPLQIEMKDFVVGEDGGGVPDNKYSLFSVVCHQGDLSGGHYTCYVKHNSSWFLCNDSSVYFAKESDVLNSEAYLLFYEKAS</sequence>
<evidence type="ECO:0000259" key="12">
    <source>
        <dbReference type="PROSITE" id="PS50235"/>
    </source>
</evidence>
<dbReference type="PROSITE" id="PS50235">
    <property type="entry name" value="USP_3"/>
    <property type="match status" value="1"/>
</dbReference>
<evidence type="ECO:0000256" key="8">
    <source>
        <dbReference type="ARBA" id="ARBA00023163"/>
    </source>
</evidence>
<dbReference type="PROSITE" id="PS00973">
    <property type="entry name" value="USP_2"/>
    <property type="match status" value="1"/>
</dbReference>
<evidence type="ECO:0000256" key="7">
    <source>
        <dbReference type="ARBA" id="ARBA00023015"/>
    </source>
</evidence>
<comment type="similarity">
    <text evidence="10">Belongs to the peptidase C19 family.</text>
</comment>
<organism evidence="13 14">
    <name type="scientific">Naegleria lovaniensis</name>
    <name type="common">Amoeba</name>
    <dbReference type="NCBI Taxonomy" id="51637"/>
    <lineage>
        <taxon>Eukaryota</taxon>
        <taxon>Discoba</taxon>
        <taxon>Heterolobosea</taxon>
        <taxon>Tetramitia</taxon>
        <taxon>Eutetramitia</taxon>
        <taxon>Vahlkampfiidae</taxon>
        <taxon>Naegleria</taxon>
    </lineage>
</organism>
<keyword evidence="14" id="KW-1185">Reference proteome</keyword>
<accession>A0AA88GJQ6</accession>
<evidence type="ECO:0000256" key="10">
    <source>
        <dbReference type="RuleBase" id="RU366025"/>
    </source>
</evidence>
<evidence type="ECO:0000256" key="9">
    <source>
        <dbReference type="ARBA" id="ARBA00023242"/>
    </source>
</evidence>
<dbReference type="Proteomes" id="UP000816034">
    <property type="component" value="Unassembled WGS sequence"/>
</dbReference>
<name>A0AA88GJQ6_NAELO</name>
<feature type="compositionally biased region" description="Polar residues" evidence="11">
    <location>
        <begin position="201"/>
        <end position="211"/>
    </location>
</feature>